<dbReference type="STRING" id="396268.IV45_GL000014"/>
<dbReference type="InterPro" id="IPR002528">
    <property type="entry name" value="MATE_fam"/>
</dbReference>
<evidence type="ECO:0000256" key="3">
    <source>
        <dbReference type="ARBA" id="ARBA00022106"/>
    </source>
</evidence>
<keyword evidence="12" id="KW-1185">Reference proteome</keyword>
<comment type="similarity">
    <text evidence="2">Belongs to the multi antimicrobial extrusion (MATE) (TC 2.A.66.1) family. MepA subfamily.</text>
</comment>
<dbReference type="Pfam" id="PF01554">
    <property type="entry name" value="MatE"/>
    <property type="match status" value="2"/>
</dbReference>
<dbReference type="InterPro" id="IPR051327">
    <property type="entry name" value="MATE_MepA_subfamily"/>
</dbReference>
<protein>
    <recommendedName>
        <fullName evidence="3">Multidrug export protein MepA</fullName>
    </recommendedName>
</protein>
<feature type="transmembrane region" description="Helical" evidence="10">
    <location>
        <begin position="94"/>
        <end position="113"/>
    </location>
</feature>
<evidence type="ECO:0000313" key="11">
    <source>
        <dbReference type="EMBL" id="KRN58982.1"/>
    </source>
</evidence>
<reference evidence="11 12" key="1">
    <citation type="journal article" date="2015" name="Genome Announc.">
        <title>Expanding the biotechnology potential of lactobacilli through comparative genomics of 213 strains and associated genera.</title>
        <authorList>
            <person name="Sun Z."/>
            <person name="Harris H.M."/>
            <person name="McCann A."/>
            <person name="Guo C."/>
            <person name="Argimon S."/>
            <person name="Zhang W."/>
            <person name="Yang X."/>
            <person name="Jeffery I.B."/>
            <person name="Cooney J.C."/>
            <person name="Kagawa T.F."/>
            <person name="Liu W."/>
            <person name="Song Y."/>
            <person name="Salvetti E."/>
            <person name="Wrobel A."/>
            <person name="Rasinkangas P."/>
            <person name="Parkhill J."/>
            <person name="Rea M.C."/>
            <person name="O'Sullivan O."/>
            <person name="Ritari J."/>
            <person name="Douillard F.P."/>
            <person name="Paul Ross R."/>
            <person name="Yang R."/>
            <person name="Briner A.E."/>
            <person name="Felis G.E."/>
            <person name="de Vos W.M."/>
            <person name="Barrangou R."/>
            <person name="Klaenhammer T.R."/>
            <person name="Caufield P.W."/>
            <person name="Cui Y."/>
            <person name="Zhang H."/>
            <person name="O'Toole P.W."/>
        </authorList>
    </citation>
    <scope>NUCLEOTIDE SEQUENCE [LARGE SCALE GENOMIC DNA]</scope>
    <source>
        <strain evidence="11 12">DSM 17896</strain>
    </source>
</reference>
<keyword evidence="5" id="KW-1003">Cell membrane</keyword>
<evidence type="ECO:0000256" key="1">
    <source>
        <dbReference type="ARBA" id="ARBA00004651"/>
    </source>
</evidence>
<evidence type="ECO:0000256" key="8">
    <source>
        <dbReference type="ARBA" id="ARBA00023136"/>
    </source>
</evidence>
<dbReference type="RefSeq" id="WP_057740200.1">
    <property type="nucleotide sequence ID" value="NZ_JQBW01000006.1"/>
</dbReference>
<gene>
    <name evidence="11" type="ORF">IV45_GL000014</name>
</gene>
<keyword evidence="6 10" id="KW-0812">Transmembrane</keyword>
<keyword evidence="8 10" id="KW-0472">Membrane</keyword>
<keyword evidence="4" id="KW-0813">Transport</keyword>
<dbReference type="CDD" id="cd13143">
    <property type="entry name" value="MATE_MepA_like"/>
    <property type="match status" value="1"/>
</dbReference>
<dbReference type="InterPro" id="IPR048279">
    <property type="entry name" value="MdtK-like"/>
</dbReference>
<feature type="transmembrane region" description="Helical" evidence="10">
    <location>
        <begin position="164"/>
        <end position="186"/>
    </location>
</feature>
<evidence type="ECO:0000256" key="2">
    <source>
        <dbReference type="ARBA" id="ARBA00008417"/>
    </source>
</evidence>
<comment type="subcellular location">
    <subcellularLocation>
        <location evidence="1">Cell membrane</location>
        <topology evidence="1">Multi-pass membrane protein</topology>
    </subcellularLocation>
</comment>
<feature type="transmembrane region" description="Helical" evidence="10">
    <location>
        <begin position="321"/>
        <end position="342"/>
    </location>
</feature>
<evidence type="ECO:0000313" key="12">
    <source>
        <dbReference type="Proteomes" id="UP000050934"/>
    </source>
</evidence>
<dbReference type="PANTHER" id="PTHR43823">
    <property type="entry name" value="SPORULATION PROTEIN YKVU"/>
    <property type="match status" value="1"/>
</dbReference>
<comment type="caution">
    <text evidence="11">The sequence shown here is derived from an EMBL/GenBank/DDBJ whole genome shotgun (WGS) entry which is preliminary data.</text>
</comment>
<organism evidence="11 12">
    <name type="scientific">Limosilactobacillus secaliphilus</name>
    <dbReference type="NCBI Taxonomy" id="396268"/>
    <lineage>
        <taxon>Bacteria</taxon>
        <taxon>Bacillati</taxon>
        <taxon>Bacillota</taxon>
        <taxon>Bacilli</taxon>
        <taxon>Lactobacillales</taxon>
        <taxon>Lactobacillaceae</taxon>
        <taxon>Limosilactobacillus</taxon>
    </lineage>
</organism>
<evidence type="ECO:0000256" key="6">
    <source>
        <dbReference type="ARBA" id="ARBA00022692"/>
    </source>
</evidence>
<dbReference type="EMBL" id="JQBW01000006">
    <property type="protein sequence ID" value="KRN58982.1"/>
    <property type="molecule type" value="Genomic_DNA"/>
</dbReference>
<keyword evidence="7 10" id="KW-1133">Transmembrane helix</keyword>
<dbReference type="Proteomes" id="UP000050934">
    <property type="component" value="Unassembled WGS sequence"/>
</dbReference>
<name>A0A0R2I5T5_9LACO</name>
<feature type="transmembrane region" description="Helical" evidence="10">
    <location>
        <begin position="354"/>
        <end position="375"/>
    </location>
</feature>
<feature type="transmembrane region" description="Helical" evidence="10">
    <location>
        <begin position="419"/>
        <end position="436"/>
    </location>
</feature>
<dbReference type="GO" id="GO:0042910">
    <property type="term" value="F:xenobiotic transmembrane transporter activity"/>
    <property type="evidence" value="ECO:0007669"/>
    <property type="project" value="InterPro"/>
</dbReference>
<dbReference type="PANTHER" id="PTHR43823:SF3">
    <property type="entry name" value="MULTIDRUG EXPORT PROTEIN MEPA"/>
    <property type="match status" value="1"/>
</dbReference>
<dbReference type="AlphaFoldDB" id="A0A0R2I5T5"/>
<feature type="transmembrane region" description="Helical" evidence="10">
    <location>
        <begin position="133"/>
        <end position="152"/>
    </location>
</feature>
<feature type="transmembrane region" description="Helical" evidence="10">
    <location>
        <begin position="192"/>
        <end position="212"/>
    </location>
</feature>
<dbReference type="NCBIfam" id="TIGR00797">
    <property type="entry name" value="matE"/>
    <property type="match status" value="1"/>
</dbReference>
<evidence type="ECO:0000256" key="10">
    <source>
        <dbReference type="SAM" id="Phobius"/>
    </source>
</evidence>
<sequence length="446" mass="48562">MDELFSKAPVKKAYFTLALPVVMGMITTMIYNLADTIFIAKTGNPKLVAGVTIGAPLFTLLLAIADIFGLGGSSVASRLLGEKHYDQVKRVNSFCIYGGIIMGIALTVILLVFERPFLHLLGANASTYKQAAAFYRILSFGATFVILSVIPQNLIRTEGLAKQAMIAAVAGTVLSIILDPIFIFAFRLGTAGVASANVIGYICSDLVLVYMINHRARYVPLNIRFLTFNPRMIWEVTKIGIPSSITNFALTFGMALLNSSLAVYGASIVAAMGITQKIYGVLILVIVGFAFGAQPLIGYNYGAHQWQRLHEIISFDFMVQIVYAVIVGGLLIIAAHPVSALFMHQEIIVNASAYMLRATVITTPVVGIIMVYTTVFQSIGNATGAFIMSISRQGIIYWLVLEILKAWVGYHGIVWSQAVADILTCLIGFVIYHGVLDWKDRLPSKK</sequence>
<evidence type="ECO:0000256" key="7">
    <source>
        <dbReference type="ARBA" id="ARBA00022989"/>
    </source>
</evidence>
<evidence type="ECO:0000256" key="5">
    <source>
        <dbReference type="ARBA" id="ARBA00022475"/>
    </source>
</evidence>
<feature type="transmembrane region" description="Helical" evidence="10">
    <location>
        <begin position="53"/>
        <end position="73"/>
    </location>
</feature>
<feature type="transmembrane region" description="Helical" evidence="10">
    <location>
        <begin position="278"/>
        <end position="301"/>
    </location>
</feature>
<accession>A0A0R2I5T5</accession>
<dbReference type="GO" id="GO:0015297">
    <property type="term" value="F:antiporter activity"/>
    <property type="evidence" value="ECO:0007669"/>
    <property type="project" value="InterPro"/>
</dbReference>
<evidence type="ECO:0000256" key="4">
    <source>
        <dbReference type="ARBA" id="ARBA00022448"/>
    </source>
</evidence>
<dbReference type="GO" id="GO:0046677">
    <property type="term" value="P:response to antibiotic"/>
    <property type="evidence" value="ECO:0007669"/>
    <property type="project" value="UniProtKB-KW"/>
</dbReference>
<evidence type="ECO:0000256" key="9">
    <source>
        <dbReference type="ARBA" id="ARBA00023251"/>
    </source>
</evidence>
<proteinExistence type="inferred from homology"/>
<dbReference type="PIRSF" id="PIRSF006603">
    <property type="entry name" value="DinF"/>
    <property type="match status" value="1"/>
</dbReference>
<keyword evidence="9" id="KW-0046">Antibiotic resistance</keyword>
<dbReference type="PATRIC" id="fig|396268.3.peg.15"/>
<feature type="transmembrane region" description="Helical" evidence="10">
    <location>
        <begin position="12"/>
        <end position="33"/>
    </location>
</feature>
<dbReference type="GO" id="GO:0005886">
    <property type="term" value="C:plasma membrane"/>
    <property type="evidence" value="ECO:0007669"/>
    <property type="project" value="UniProtKB-SubCell"/>
</dbReference>
<feature type="transmembrane region" description="Helical" evidence="10">
    <location>
        <begin position="248"/>
        <end position="272"/>
    </location>
</feature>
<dbReference type="OrthoDB" id="9811110at2"/>
<dbReference type="InterPro" id="IPR045070">
    <property type="entry name" value="MATE_MepA-like"/>
</dbReference>